<dbReference type="OrthoDB" id="227596at2"/>
<keyword evidence="9" id="KW-0175">Coiled coil</keyword>
<dbReference type="GO" id="GO:0016020">
    <property type="term" value="C:membrane"/>
    <property type="evidence" value="ECO:0007669"/>
    <property type="project" value="InterPro"/>
</dbReference>
<dbReference type="AlphaFoldDB" id="A0A5N5ZWX9"/>
<keyword evidence="11" id="KW-0812">Transmembrane</keyword>
<keyword evidence="8" id="KW-0902">Two-component regulatory system</keyword>
<dbReference type="SUPFAM" id="SSF55874">
    <property type="entry name" value="ATPase domain of HSP90 chaperone/DNA topoisomerase II/histidine kinase"/>
    <property type="match status" value="1"/>
</dbReference>
<dbReference type="Pfam" id="PF02518">
    <property type="entry name" value="HATPase_c"/>
    <property type="match status" value="1"/>
</dbReference>
<evidence type="ECO:0000256" key="11">
    <source>
        <dbReference type="SAM" id="Phobius"/>
    </source>
</evidence>
<dbReference type="GO" id="GO:0005524">
    <property type="term" value="F:ATP binding"/>
    <property type="evidence" value="ECO:0007669"/>
    <property type="project" value="UniProtKB-KW"/>
</dbReference>
<evidence type="ECO:0000256" key="10">
    <source>
        <dbReference type="SAM" id="MobiDB-lite"/>
    </source>
</evidence>
<evidence type="ECO:0000256" key="3">
    <source>
        <dbReference type="ARBA" id="ARBA00022553"/>
    </source>
</evidence>
<feature type="transmembrane region" description="Helical" evidence="11">
    <location>
        <begin position="70"/>
        <end position="99"/>
    </location>
</feature>
<dbReference type="Proteomes" id="UP000314251">
    <property type="component" value="Unassembled WGS sequence"/>
</dbReference>
<dbReference type="CDD" id="cd16917">
    <property type="entry name" value="HATPase_UhpB-NarQ-NarX-like"/>
    <property type="match status" value="1"/>
</dbReference>
<evidence type="ECO:0000256" key="8">
    <source>
        <dbReference type="ARBA" id="ARBA00023012"/>
    </source>
</evidence>
<dbReference type="InterPro" id="IPR003594">
    <property type="entry name" value="HATPase_dom"/>
</dbReference>
<evidence type="ECO:0000256" key="2">
    <source>
        <dbReference type="ARBA" id="ARBA00012438"/>
    </source>
</evidence>
<feature type="region of interest" description="Disordered" evidence="10">
    <location>
        <begin position="383"/>
        <end position="407"/>
    </location>
</feature>
<dbReference type="GO" id="GO:0046983">
    <property type="term" value="F:protein dimerization activity"/>
    <property type="evidence" value="ECO:0007669"/>
    <property type="project" value="InterPro"/>
</dbReference>
<evidence type="ECO:0000256" key="5">
    <source>
        <dbReference type="ARBA" id="ARBA00022741"/>
    </source>
</evidence>
<dbReference type="Pfam" id="PF07730">
    <property type="entry name" value="HisKA_3"/>
    <property type="match status" value="1"/>
</dbReference>
<keyword evidence="5" id="KW-0547">Nucleotide-binding</keyword>
<evidence type="ECO:0000256" key="6">
    <source>
        <dbReference type="ARBA" id="ARBA00022777"/>
    </source>
</evidence>
<evidence type="ECO:0000256" key="7">
    <source>
        <dbReference type="ARBA" id="ARBA00022840"/>
    </source>
</evidence>
<keyword evidence="11" id="KW-1133">Transmembrane helix</keyword>
<dbReference type="InterPro" id="IPR050482">
    <property type="entry name" value="Sensor_HK_TwoCompSys"/>
</dbReference>
<reference evidence="14" key="1">
    <citation type="submission" date="2019-10" db="EMBL/GenBank/DDBJ databases">
        <title>Nonomuraea sp. nov., isolated from Phyllanthus amarus.</title>
        <authorList>
            <person name="Klykleung N."/>
            <person name="Tanasupawat S."/>
        </authorList>
    </citation>
    <scope>NUCLEOTIDE SEQUENCE [LARGE SCALE GENOMIC DNA]</scope>
    <source>
        <strain evidence="14">3MP-10</strain>
    </source>
</reference>
<evidence type="ECO:0000313" key="15">
    <source>
        <dbReference type="Proteomes" id="UP000314251"/>
    </source>
</evidence>
<comment type="caution">
    <text evidence="14">The sequence shown here is derived from an EMBL/GenBank/DDBJ whole genome shotgun (WGS) entry which is preliminary data.</text>
</comment>
<feature type="transmembrane region" description="Helical" evidence="11">
    <location>
        <begin position="111"/>
        <end position="132"/>
    </location>
</feature>
<dbReference type="PANTHER" id="PTHR24421">
    <property type="entry name" value="NITRATE/NITRITE SENSOR PROTEIN NARX-RELATED"/>
    <property type="match status" value="1"/>
</dbReference>
<dbReference type="InterPro" id="IPR011712">
    <property type="entry name" value="Sig_transdc_His_kin_sub3_dim/P"/>
</dbReference>
<dbReference type="EMBL" id="VDLY02000022">
    <property type="protein sequence ID" value="KAB8160236.1"/>
    <property type="molecule type" value="Genomic_DNA"/>
</dbReference>
<dbReference type="PANTHER" id="PTHR24421:SF10">
    <property type="entry name" value="NITRATE_NITRITE SENSOR PROTEIN NARQ"/>
    <property type="match status" value="1"/>
</dbReference>
<dbReference type="Gene3D" id="1.20.5.1930">
    <property type="match status" value="1"/>
</dbReference>
<dbReference type="EC" id="2.7.13.3" evidence="2"/>
<feature type="transmembrane region" description="Helical" evidence="11">
    <location>
        <begin position="17"/>
        <end position="37"/>
    </location>
</feature>
<feature type="coiled-coil region" evidence="9">
    <location>
        <begin position="158"/>
        <end position="196"/>
    </location>
</feature>
<comment type="catalytic activity">
    <reaction evidence="1">
        <text>ATP + protein L-histidine = ADP + protein N-phospho-L-histidine.</text>
        <dbReference type="EC" id="2.7.13.3"/>
    </reaction>
</comment>
<keyword evidence="4" id="KW-0808">Transferase</keyword>
<evidence type="ECO:0000256" key="9">
    <source>
        <dbReference type="SAM" id="Coils"/>
    </source>
</evidence>
<keyword evidence="6 14" id="KW-0418">Kinase</keyword>
<feature type="compositionally biased region" description="Basic and acidic residues" evidence="10">
    <location>
        <begin position="396"/>
        <end position="407"/>
    </location>
</feature>
<feature type="domain" description="Histidine kinase/HSP90-like ATPase" evidence="12">
    <location>
        <begin position="300"/>
        <end position="387"/>
    </location>
</feature>
<evidence type="ECO:0000256" key="1">
    <source>
        <dbReference type="ARBA" id="ARBA00000085"/>
    </source>
</evidence>
<evidence type="ECO:0000256" key="4">
    <source>
        <dbReference type="ARBA" id="ARBA00022679"/>
    </source>
</evidence>
<accession>A0A5N5ZWX9</accession>
<dbReference type="RefSeq" id="WP_139673930.1">
    <property type="nucleotide sequence ID" value="NZ_VDLY02000022.1"/>
</dbReference>
<organism evidence="14 15">
    <name type="scientific">Streptomyces mimosae</name>
    <dbReference type="NCBI Taxonomy" id="2586635"/>
    <lineage>
        <taxon>Bacteria</taxon>
        <taxon>Bacillati</taxon>
        <taxon>Actinomycetota</taxon>
        <taxon>Actinomycetes</taxon>
        <taxon>Kitasatosporales</taxon>
        <taxon>Streptomycetaceae</taxon>
        <taxon>Streptomyces</taxon>
    </lineage>
</organism>
<dbReference type="GO" id="GO:0000155">
    <property type="term" value="F:phosphorelay sensor kinase activity"/>
    <property type="evidence" value="ECO:0007669"/>
    <property type="project" value="InterPro"/>
</dbReference>
<evidence type="ECO:0000259" key="13">
    <source>
        <dbReference type="Pfam" id="PF07730"/>
    </source>
</evidence>
<feature type="transmembrane region" description="Helical" evidence="11">
    <location>
        <begin position="144"/>
        <end position="164"/>
    </location>
</feature>
<keyword evidence="7" id="KW-0067">ATP-binding</keyword>
<name>A0A5N5ZWX9_9ACTN</name>
<keyword evidence="15" id="KW-1185">Reference proteome</keyword>
<protein>
    <recommendedName>
        <fullName evidence="2">histidine kinase</fullName>
        <ecNumber evidence="2">2.7.13.3</ecNumber>
    </recommendedName>
</protein>
<feature type="transmembrane region" description="Helical" evidence="11">
    <location>
        <begin position="44"/>
        <end position="64"/>
    </location>
</feature>
<keyword evidence="11" id="KW-0472">Membrane</keyword>
<dbReference type="Gene3D" id="3.30.565.10">
    <property type="entry name" value="Histidine kinase-like ATPase, C-terminal domain"/>
    <property type="match status" value="1"/>
</dbReference>
<gene>
    <name evidence="14" type="ORF">FH607_026850</name>
</gene>
<evidence type="ECO:0000313" key="14">
    <source>
        <dbReference type="EMBL" id="KAB8160236.1"/>
    </source>
</evidence>
<feature type="domain" description="Signal transduction histidine kinase subgroup 3 dimerisation and phosphoacceptor" evidence="13">
    <location>
        <begin position="189"/>
        <end position="254"/>
    </location>
</feature>
<dbReference type="InterPro" id="IPR036890">
    <property type="entry name" value="HATPase_C_sf"/>
</dbReference>
<proteinExistence type="predicted"/>
<sequence>MTSPGTAPSAPTAWWRLPWATTAAVLAVQLVGGHFAAQDQAERVALDPAGYALLAAGPLLLLARHHHPAAVAWGTALVTLVYLSAGYPFGPVFLSVLIGTFDAARTGHRRAAWGALGVLWLGRLAAGHWLYRWLPPDGDPPTDWAADTATAAWIVALLALAELARARRERQLREERERAEATRRRADEERLRIARELHDILAHSISVIHVQAGVGLALLDSDPEQARTSLTTIKAASKEALGEVRQVLEALRTPGAAPRAPSPGVARLPELLAQARDAGLDVTLTTEGEPADLPPGTDLAAFRIVQEALTNTVRHSASRTATVRLRYAPDGLRLTVDDAGPATGDPSADGGNGLVGMRERAAALGGEVTATTRADGGFTVTAHLPHTHPGRATPDTLDHPDTSRETG</sequence>
<keyword evidence="3" id="KW-0597">Phosphoprotein</keyword>
<evidence type="ECO:0000259" key="12">
    <source>
        <dbReference type="Pfam" id="PF02518"/>
    </source>
</evidence>